<dbReference type="SUPFAM" id="SSF49562">
    <property type="entry name" value="C2 domain (Calcium/lipid-binding domain, CaLB)"/>
    <property type="match status" value="1"/>
</dbReference>
<proteinExistence type="predicted"/>
<name>A0AAN8X8C3_HALRR</name>
<dbReference type="EMBL" id="JAXCGZ010011841">
    <property type="protein sequence ID" value="KAK7074060.1"/>
    <property type="molecule type" value="Genomic_DNA"/>
</dbReference>
<dbReference type="Proteomes" id="UP001381693">
    <property type="component" value="Unassembled WGS sequence"/>
</dbReference>
<dbReference type="InterPro" id="IPR035892">
    <property type="entry name" value="C2_domain_sf"/>
</dbReference>
<evidence type="ECO:0000313" key="1">
    <source>
        <dbReference type="EMBL" id="KAK7074060.1"/>
    </source>
</evidence>
<organism evidence="1 2">
    <name type="scientific">Halocaridina rubra</name>
    <name type="common">Hawaiian red shrimp</name>
    <dbReference type="NCBI Taxonomy" id="373956"/>
    <lineage>
        <taxon>Eukaryota</taxon>
        <taxon>Metazoa</taxon>
        <taxon>Ecdysozoa</taxon>
        <taxon>Arthropoda</taxon>
        <taxon>Crustacea</taxon>
        <taxon>Multicrustacea</taxon>
        <taxon>Malacostraca</taxon>
        <taxon>Eumalacostraca</taxon>
        <taxon>Eucarida</taxon>
        <taxon>Decapoda</taxon>
        <taxon>Pleocyemata</taxon>
        <taxon>Caridea</taxon>
        <taxon>Atyoidea</taxon>
        <taxon>Atyidae</taxon>
        <taxon>Halocaridina</taxon>
    </lineage>
</organism>
<dbReference type="Gene3D" id="2.60.40.150">
    <property type="entry name" value="C2 domain"/>
    <property type="match status" value="1"/>
</dbReference>
<protein>
    <submittedName>
        <fullName evidence="1">Uncharacterized protein</fullName>
    </submittedName>
</protein>
<accession>A0AAN8X8C3</accession>
<comment type="caution">
    <text evidence="1">The sequence shown here is derived from an EMBL/GenBank/DDBJ whole genome shotgun (WGS) entry which is preliminary data.</text>
</comment>
<sequence>MSGQGYHLVVLSVEVHHYCHHVWKRSPNSPGIMVVLCGHLEVVVVEAINLPNLDQNVLRPQDKSDPYCVVEVQAG</sequence>
<feature type="non-terminal residue" evidence="1">
    <location>
        <position position="75"/>
    </location>
</feature>
<keyword evidence="2" id="KW-1185">Reference proteome</keyword>
<dbReference type="AlphaFoldDB" id="A0AAN8X8C3"/>
<reference evidence="1 2" key="1">
    <citation type="submission" date="2023-11" db="EMBL/GenBank/DDBJ databases">
        <title>Halocaridina rubra genome assembly.</title>
        <authorList>
            <person name="Smith C."/>
        </authorList>
    </citation>
    <scope>NUCLEOTIDE SEQUENCE [LARGE SCALE GENOMIC DNA]</scope>
    <source>
        <strain evidence="1">EP-1</strain>
        <tissue evidence="1">Whole</tissue>
    </source>
</reference>
<evidence type="ECO:0000313" key="2">
    <source>
        <dbReference type="Proteomes" id="UP001381693"/>
    </source>
</evidence>
<gene>
    <name evidence="1" type="ORF">SK128_026181</name>
</gene>